<name>A0A6C0HNX7_9ZZZZ</name>
<dbReference type="AlphaFoldDB" id="A0A6C0HNX7"/>
<organism evidence="1">
    <name type="scientific">viral metagenome</name>
    <dbReference type="NCBI Taxonomy" id="1070528"/>
    <lineage>
        <taxon>unclassified sequences</taxon>
        <taxon>metagenomes</taxon>
        <taxon>organismal metagenomes</taxon>
    </lineage>
</organism>
<reference evidence="1" key="1">
    <citation type="journal article" date="2020" name="Nature">
        <title>Giant virus diversity and host interactions through global metagenomics.</title>
        <authorList>
            <person name="Schulz F."/>
            <person name="Roux S."/>
            <person name="Paez-Espino D."/>
            <person name="Jungbluth S."/>
            <person name="Walsh D.A."/>
            <person name="Denef V.J."/>
            <person name="McMahon K.D."/>
            <person name="Konstantinidis K.T."/>
            <person name="Eloe-Fadrosh E.A."/>
            <person name="Kyrpides N.C."/>
            <person name="Woyke T."/>
        </authorList>
    </citation>
    <scope>NUCLEOTIDE SEQUENCE</scope>
    <source>
        <strain evidence="1">GVMAG-M-3300023184-160</strain>
    </source>
</reference>
<protein>
    <submittedName>
        <fullName evidence="1">Uncharacterized protein</fullName>
    </submittedName>
</protein>
<dbReference type="EMBL" id="MN739994">
    <property type="protein sequence ID" value="QHT82050.1"/>
    <property type="molecule type" value="Genomic_DNA"/>
</dbReference>
<accession>A0A6C0HNX7</accession>
<evidence type="ECO:0000313" key="1">
    <source>
        <dbReference type="EMBL" id="QHT82050.1"/>
    </source>
</evidence>
<proteinExistence type="predicted"/>
<sequence length="264" mass="29342">MGIMEQLAEYVNGNEVNGVNALNDLGRITPYVNKLLGELSKENGSFKQLQLPQNTFKFTGGTNANTVNKTRNGNKRNMNVTAKNKNQGISKEKRFTACLLLSVIMLCALSHLRGITPFIHSFTQITILNKKDMFDKVILPFMTMIEGSFTFLKTTLLPNIKEGLYTKAMLTITGMDFANDPNKVMATVTNIAKVQVFMVGLLAPALNLVYKPSVPVIDPTKLGPILDEILKVLNEKFKGAINYIHMEIPNGSYLLKPEWKADKA</sequence>